<reference evidence="7" key="1">
    <citation type="submission" date="2016-10" db="EMBL/GenBank/DDBJ databases">
        <authorList>
            <person name="Varghese N."/>
            <person name="Submissions S."/>
        </authorList>
    </citation>
    <scope>NUCLEOTIDE SEQUENCE [LARGE SCALE GENOMIC DNA]</scope>
    <source>
        <strain evidence="7">DSM 17044</strain>
    </source>
</reference>
<comment type="function">
    <text evidence="4">Involved in the system for phosphate transport across the cytoplasmic membrane.</text>
</comment>
<dbReference type="SUPFAM" id="SSF53850">
    <property type="entry name" value="Periplasmic binding protein-like II"/>
    <property type="match status" value="1"/>
</dbReference>
<evidence type="ECO:0000313" key="7">
    <source>
        <dbReference type="Proteomes" id="UP000182719"/>
    </source>
</evidence>
<dbReference type="InterPro" id="IPR050811">
    <property type="entry name" value="Phosphate_ABC_transporter"/>
</dbReference>
<keyword evidence="7" id="KW-1185">Reference proteome</keyword>
<evidence type="ECO:0000313" key="6">
    <source>
        <dbReference type="EMBL" id="SEN20479.1"/>
    </source>
</evidence>
<dbReference type="GO" id="GO:0006817">
    <property type="term" value="P:phosphate ion transport"/>
    <property type="evidence" value="ECO:0007669"/>
    <property type="project" value="UniProtKB-UniRule"/>
</dbReference>
<evidence type="ECO:0000259" key="5">
    <source>
        <dbReference type="Pfam" id="PF12849"/>
    </source>
</evidence>
<organism evidence="6 7">
    <name type="scientific">Stigmatella aurantiaca</name>
    <dbReference type="NCBI Taxonomy" id="41"/>
    <lineage>
        <taxon>Bacteria</taxon>
        <taxon>Pseudomonadati</taxon>
        <taxon>Myxococcota</taxon>
        <taxon>Myxococcia</taxon>
        <taxon>Myxococcales</taxon>
        <taxon>Cystobacterineae</taxon>
        <taxon>Archangiaceae</taxon>
        <taxon>Stigmatella</taxon>
    </lineage>
</organism>
<evidence type="ECO:0000256" key="1">
    <source>
        <dbReference type="ARBA" id="ARBA00008725"/>
    </source>
</evidence>
<dbReference type="EMBL" id="FOAP01000034">
    <property type="protein sequence ID" value="SEN20479.1"/>
    <property type="molecule type" value="Genomic_DNA"/>
</dbReference>
<comment type="similarity">
    <text evidence="1 4">Belongs to the PstS family.</text>
</comment>
<dbReference type="InterPro" id="IPR011862">
    <property type="entry name" value="Phos-bd"/>
</dbReference>
<dbReference type="Gene3D" id="3.40.190.10">
    <property type="entry name" value="Periplasmic binding protein-like II"/>
    <property type="match status" value="2"/>
</dbReference>
<proteinExistence type="inferred from homology"/>
<gene>
    <name evidence="6" type="ORF">SAMN05444354_13410</name>
</gene>
<dbReference type="OrthoDB" id="9783488at2"/>
<keyword evidence="4" id="KW-0592">Phosphate transport</keyword>
<sequence>MKKFLASLLVLLPFVLPAAAQAGTLSVKGSDTMVILGQRWAEEFMKKNTSTKIQVTGGGSGTGLAALINGTTDIAMSSRPIKDAENEKVRAQAKAPAEQISVAKDGVTFYVHEKNPLNALTVEQLKGIYLGDITNWKDVGGANAPIVLYSRENSSGTYVFVKDNLLNGEDYAPEAQTLPGTAAVVNAITKEKNGIGYGGAAYAKGIKELKVKVGTEEIAPSAENIKSGKYPLSRDLYFYLRTKPTGEVKSFIDFALSPEGQQIVNKVGYFPVK</sequence>
<evidence type="ECO:0000256" key="2">
    <source>
        <dbReference type="ARBA" id="ARBA00022448"/>
    </source>
</evidence>
<dbReference type="Proteomes" id="UP000182719">
    <property type="component" value="Unassembled WGS sequence"/>
</dbReference>
<keyword evidence="2 4" id="KW-0813">Transport</keyword>
<keyword evidence="3 4" id="KW-0732">Signal</keyword>
<name>A0A1H8ELW6_STIAU</name>
<dbReference type="InterPro" id="IPR024370">
    <property type="entry name" value="PBP_domain"/>
</dbReference>
<evidence type="ECO:0000256" key="3">
    <source>
        <dbReference type="ARBA" id="ARBA00022729"/>
    </source>
</evidence>
<accession>A0A1H8ELW6</accession>
<dbReference type="Pfam" id="PF12849">
    <property type="entry name" value="PBP_like_2"/>
    <property type="match status" value="1"/>
</dbReference>
<feature type="chain" id="PRO_5027135522" description="Phosphate-binding protein" evidence="4">
    <location>
        <begin position="23"/>
        <end position="273"/>
    </location>
</feature>
<evidence type="ECO:0000256" key="4">
    <source>
        <dbReference type="RuleBase" id="RU367119"/>
    </source>
</evidence>
<dbReference type="RefSeq" id="WP_075011168.1">
    <property type="nucleotide sequence ID" value="NZ_FOAP01000034.1"/>
</dbReference>
<feature type="domain" description="PBP" evidence="5">
    <location>
        <begin position="19"/>
        <end position="259"/>
    </location>
</feature>
<protein>
    <recommendedName>
        <fullName evidence="4">Phosphate-binding protein</fullName>
    </recommendedName>
</protein>
<dbReference type="PANTHER" id="PTHR30570">
    <property type="entry name" value="PERIPLASMIC PHOSPHATE BINDING COMPONENT OF PHOSPHATE ABC TRANSPORTER"/>
    <property type="match status" value="1"/>
</dbReference>
<dbReference type="NCBIfam" id="TIGR02136">
    <property type="entry name" value="ptsS_2"/>
    <property type="match status" value="1"/>
</dbReference>
<dbReference type="AlphaFoldDB" id="A0A1H8ELW6"/>
<dbReference type="GO" id="GO:0042301">
    <property type="term" value="F:phosphate ion binding"/>
    <property type="evidence" value="ECO:0007669"/>
    <property type="project" value="UniProtKB-UniRule"/>
</dbReference>
<dbReference type="CDD" id="cd13653">
    <property type="entry name" value="PBP2_phosphate_like_1"/>
    <property type="match status" value="1"/>
</dbReference>
<feature type="signal peptide" evidence="4">
    <location>
        <begin position="1"/>
        <end position="22"/>
    </location>
</feature>
<dbReference type="PANTHER" id="PTHR30570:SF1">
    <property type="entry name" value="PHOSPHATE-BINDING PROTEIN PSTS"/>
    <property type="match status" value="1"/>
</dbReference>